<dbReference type="PANTHER" id="PTHR34846">
    <property type="entry name" value="4-CARBOXYMUCONOLACTONE DECARBOXYLASE FAMILY PROTEIN (AFU_ORTHOLOGUE AFUA_6G11590)"/>
    <property type="match status" value="1"/>
</dbReference>
<feature type="domain" description="Carboxymuconolactone decarboxylase-like" evidence="2">
    <location>
        <begin position="57"/>
        <end position="140"/>
    </location>
</feature>
<dbReference type="EMBL" id="AP026073">
    <property type="protein sequence ID" value="BDM69711.1"/>
    <property type="molecule type" value="Genomic_DNA"/>
</dbReference>
<dbReference type="PANTHER" id="PTHR34846:SF5">
    <property type="entry name" value="CARBOXYMUCONOLACTONE DECARBOXYLASE-LIKE DOMAIN-CONTAINING PROTEIN"/>
    <property type="match status" value="1"/>
</dbReference>
<evidence type="ECO:0000259" key="2">
    <source>
        <dbReference type="Pfam" id="PF02627"/>
    </source>
</evidence>
<dbReference type="Proteomes" id="UP001059597">
    <property type="component" value="Chromosome"/>
</dbReference>
<dbReference type="RefSeq" id="WP_261953579.1">
    <property type="nucleotide sequence ID" value="NZ_AP026073.1"/>
</dbReference>
<keyword evidence="4" id="KW-1185">Reference proteome</keyword>
<feature type="region of interest" description="Disordered" evidence="1">
    <location>
        <begin position="1"/>
        <end position="22"/>
    </location>
</feature>
<evidence type="ECO:0000313" key="4">
    <source>
        <dbReference type="Proteomes" id="UP001059597"/>
    </source>
</evidence>
<reference evidence="3" key="1">
    <citation type="submission" date="2022-06" db="EMBL/GenBank/DDBJ databases">
        <title>Complete genome sequence of Streptomyces nigrescens HEK616.</title>
        <authorList>
            <person name="Asamizu S."/>
            <person name="Onaka H."/>
        </authorList>
    </citation>
    <scope>NUCLEOTIDE SEQUENCE</scope>
    <source>
        <strain evidence="3">HEK616</strain>
    </source>
</reference>
<dbReference type="Pfam" id="PF02627">
    <property type="entry name" value="CMD"/>
    <property type="match status" value="1"/>
</dbReference>
<evidence type="ECO:0000256" key="1">
    <source>
        <dbReference type="SAM" id="MobiDB-lite"/>
    </source>
</evidence>
<protein>
    <submittedName>
        <fullName evidence="3">Carboxymuconolactone decarboxylase</fullName>
    </submittedName>
</protein>
<accession>A0ABM7ZTJ6</accession>
<dbReference type="SUPFAM" id="SSF69118">
    <property type="entry name" value="AhpD-like"/>
    <property type="match status" value="1"/>
</dbReference>
<feature type="compositionally biased region" description="Polar residues" evidence="1">
    <location>
        <begin position="202"/>
        <end position="211"/>
    </location>
</feature>
<dbReference type="InterPro" id="IPR029032">
    <property type="entry name" value="AhpD-like"/>
</dbReference>
<evidence type="ECO:0000313" key="3">
    <source>
        <dbReference type="EMBL" id="BDM69711.1"/>
    </source>
</evidence>
<dbReference type="InterPro" id="IPR003779">
    <property type="entry name" value="CMD-like"/>
</dbReference>
<name>A0ABM7ZTJ6_STRNI</name>
<feature type="region of interest" description="Disordered" evidence="1">
    <location>
        <begin position="198"/>
        <end position="217"/>
    </location>
</feature>
<dbReference type="Gene3D" id="1.20.1290.10">
    <property type="entry name" value="AhpD-like"/>
    <property type="match status" value="1"/>
</dbReference>
<sequence>MTTKDDSLRGGAAGAGPRLAPLAEDEWDSRTRQLLSLVARDAGGRVPNVFTTLVRHPDLYERFMPFGGYLLRSGRLSGRVRELLILRTALNTRASYEWGRHVPLAKEAGVTDAEIERVLYGPDADGWAELESHLLRAADELHRDARLSDATWEALSAHHDDADLVEITMLVGQYHMVAFLLNSAGTELDPGFGAAAFPASAEGTTGTSNPARSAEGK</sequence>
<organism evidence="3 4">
    <name type="scientific">Streptomyces nigrescens</name>
    <dbReference type="NCBI Taxonomy" id="1920"/>
    <lineage>
        <taxon>Bacteria</taxon>
        <taxon>Bacillati</taxon>
        <taxon>Actinomycetota</taxon>
        <taxon>Actinomycetes</taxon>
        <taxon>Kitasatosporales</taxon>
        <taxon>Streptomycetaceae</taxon>
        <taxon>Streptomyces</taxon>
    </lineage>
</organism>
<gene>
    <name evidence="3" type="ORF">HEK616_31980</name>
</gene>
<proteinExistence type="predicted"/>